<reference evidence="2" key="1">
    <citation type="submission" date="2023-04" db="EMBL/GenBank/DDBJ databases">
        <authorList>
            <consortium name="ELIXIR-Norway"/>
        </authorList>
    </citation>
    <scope>NUCLEOTIDE SEQUENCE [LARGE SCALE GENOMIC DNA]</scope>
</reference>
<feature type="region of interest" description="Disordered" evidence="1">
    <location>
        <begin position="52"/>
        <end position="72"/>
    </location>
</feature>
<organism evidence="2 3">
    <name type="scientific">Rangifer tarandus platyrhynchus</name>
    <name type="common">Svalbard reindeer</name>
    <dbReference type="NCBI Taxonomy" id="3082113"/>
    <lineage>
        <taxon>Eukaryota</taxon>
        <taxon>Metazoa</taxon>
        <taxon>Chordata</taxon>
        <taxon>Craniata</taxon>
        <taxon>Vertebrata</taxon>
        <taxon>Euteleostomi</taxon>
        <taxon>Mammalia</taxon>
        <taxon>Eutheria</taxon>
        <taxon>Laurasiatheria</taxon>
        <taxon>Artiodactyla</taxon>
        <taxon>Ruminantia</taxon>
        <taxon>Pecora</taxon>
        <taxon>Cervidae</taxon>
        <taxon>Odocoileinae</taxon>
        <taxon>Rangifer</taxon>
    </lineage>
</organism>
<feature type="compositionally biased region" description="Low complexity" evidence="1">
    <location>
        <begin position="62"/>
        <end position="72"/>
    </location>
</feature>
<accession>A0ABN8YRX9</accession>
<evidence type="ECO:0000313" key="3">
    <source>
        <dbReference type="Proteomes" id="UP001176941"/>
    </source>
</evidence>
<sequence length="116" mass="12209">MACLRAPCPGSHLALCAHQGHLRLPCDRGGLVTPTLAEIKFAFGERGQKVLGQDKSLRHSVSHGSSDSSGQSLRKCFVDAAREGVHPGQRGSRETGVFACGGSSDRPRSVVRSALS</sequence>
<protein>
    <submittedName>
        <fullName evidence="2">Uncharacterized protein</fullName>
    </submittedName>
</protein>
<gene>
    <name evidence="2" type="ORF">MRATA1EN1_LOCUS13304</name>
</gene>
<keyword evidence="3" id="KW-1185">Reference proteome</keyword>
<name>A0ABN8YRX9_RANTA</name>
<evidence type="ECO:0000313" key="2">
    <source>
        <dbReference type="EMBL" id="CAI9164342.1"/>
    </source>
</evidence>
<dbReference type="EMBL" id="OX459958">
    <property type="protein sequence ID" value="CAI9164342.1"/>
    <property type="molecule type" value="Genomic_DNA"/>
</dbReference>
<proteinExistence type="predicted"/>
<dbReference type="Proteomes" id="UP001176941">
    <property type="component" value="Chromosome 22"/>
</dbReference>
<evidence type="ECO:0000256" key="1">
    <source>
        <dbReference type="SAM" id="MobiDB-lite"/>
    </source>
</evidence>
<feature type="region of interest" description="Disordered" evidence="1">
    <location>
        <begin position="84"/>
        <end position="116"/>
    </location>
</feature>